<reference evidence="6" key="1">
    <citation type="submission" date="2017-12" db="EMBL/GenBank/DDBJ databases">
        <title>Draft genome sequence of Telmatospirillum siberiense 26-4b1T, an acidotolerant peatland alphaproteobacterium potentially involved in sulfur cycling.</title>
        <authorList>
            <person name="Hausmann B."/>
            <person name="Pjevac P."/>
            <person name="Schreck K."/>
            <person name="Herbold C.W."/>
            <person name="Daims H."/>
            <person name="Wagner M."/>
            <person name="Pester M."/>
            <person name="Loy A."/>
        </authorList>
    </citation>
    <scope>NUCLEOTIDE SEQUENCE [LARGE SCALE GENOMIC DNA]</scope>
    <source>
        <strain evidence="6">26-4b1</strain>
    </source>
</reference>
<dbReference type="PANTHER" id="PTHR45138">
    <property type="entry name" value="REGULATORY COMPONENTS OF SENSORY TRANSDUCTION SYSTEM"/>
    <property type="match status" value="1"/>
</dbReference>
<dbReference type="Pfam" id="PF00990">
    <property type="entry name" value="GGDEF"/>
    <property type="match status" value="1"/>
</dbReference>
<keyword evidence="3" id="KW-1133">Transmembrane helix</keyword>
<feature type="transmembrane region" description="Helical" evidence="3">
    <location>
        <begin position="230"/>
        <end position="249"/>
    </location>
</feature>
<keyword evidence="6" id="KW-1185">Reference proteome</keyword>
<evidence type="ECO:0000256" key="3">
    <source>
        <dbReference type="SAM" id="Phobius"/>
    </source>
</evidence>
<feature type="transmembrane region" description="Helical" evidence="3">
    <location>
        <begin position="191"/>
        <end position="215"/>
    </location>
</feature>
<dbReference type="SMART" id="SM00267">
    <property type="entry name" value="GGDEF"/>
    <property type="match status" value="1"/>
</dbReference>
<dbReference type="EMBL" id="PIUM01000016">
    <property type="protein sequence ID" value="PKU23846.1"/>
    <property type="molecule type" value="Genomic_DNA"/>
</dbReference>
<dbReference type="InterPro" id="IPR033424">
    <property type="entry name" value="MASE4"/>
</dbReference>
<keyword evidence="3" id="KW-0472">Membrane</keyword>
<feature type="transmembrane region" description="Helical" evidence="3">
    <location>
        <begin position="85"/>
        <end position="108"/>
    </location>
</feature>
<feature type="transmembrane region" description="Helical" evidence="3">
    <location>
        <begin position="284"/>
        <end position="304"/>
    </location>
</feature>
<keyword evidence="3" id="KW-0812">Transmembrane</keyword>
<dbReference type="InterPro" id="IPR000160">
    <property type="entry name" value="GGDEF_dom"/>
</dbReference>
<evidence type="ECO:0000256" key="1">
    <source>
        <dbReference type="ARBA" id="ARBA00012528"/>
    </source>
</evidence>
<proteinExistence type="predicted"/>
<feature type="domain" description="GGDEF" evidence="4">
    <location>
        <begin position="356"/>
        <end position="494"/>
    </location>
</feature>
<comment type="catalytic activity">
    <reaction evidence="2">
        <text>2 GTP = 3',3'-c-di-GMP + 2 diphosphate</text>
        <dbReference type="Rhea" id="RHEA:24898"/>
        <dbReference type="ChEBI" id="CHEBI:33019"/>
        <dbReference type="ChEBI" id="CHEBI:37565"/>
        <dbReference type="ChEBI" id="CHEBI:58805"/>
        <dbReference type="EC" id="2.7.7.65"/>
    </reaction>
</comment>
<evidence type="ECO:0000259" key="4">
    <source>
        <dbReference type="PROSITE" id="PS50887"/>
    </source>
</evidence>
<feature type="transmembrane region" description="Helical" evidence="3">
    <location>
        <begin position="120"/>
        <end position="139"/>
    </location>
</feature>
<dbReference type="NCBIfam" id="TIGR00254">
    <property type="entry name" value="GGDEF"/>
    <property type="match status" value="1"/>
</dbReference>
<dbReference type="GO" id="GO:0005886">
    <property type="term" value="C:plasma membrane"/>
    <property type="evidence" value="ECO:0007669"/>
    <property type="project" value="TreeGrafter"/>
</dbReference>
<dbReference type="InterPro" id="IPR029787">
    <property type="entry name" value="Nucleotide_cyclase"/>
</dbReference>
<evidence type="ECO:0000313" key="6">
    <source>
        <dbReference type="Proteomes" id="UP000233293"/>
    </source>
</evidence>
<sequence>MLVTRVSKPCFSTWRDKPPRAVVLICQTTRKATLCSRGADRQQAGGGMEAFKISRKEKRRAWATAIALTVVSACGLVYGNVAAPLVPAFIGCFGSAILIMSCTTAYLLYGQSRLPGQSSIAGLSGAYLFSGITGFGFVLTLPGIFGGDPFPGSGPQTAAWLWMFWHGGFPCLVLLYLAIDSGRLRVPGYGGRILPLSLGGATLAIAIAFCAAPWLPDIVVGVSYNFDPGAAPWVFVLIVATGAMARVYWQTRGRTTIEMALVLAMFANVLDILVTMRGGQRFSVGWYLSKFNSILASGFVLAAYQHDLVLLSTRLFEANRRLESLVGIDGLTGIANRRRLDEHLERELRRISRSLRPLAVLLLDVDYFKKYNDTYGHQKGDEVLRQIAGILQRFANRPSDLAARFGGEEFCVILGDTGFDEAVLQASRVLDAIRAMAIPHDFATERGVVTVSIGVAACEDLSGKTTPAEVLEAADIALYAAKNQGRDRLETTRAALGMGPGYQGSSLIH</sequence>
<comment type="caution">
    <text evidence="5">The sequence shown here is derived from an EMBL/GenBank/DDBJ whole genome shotgun (WGS) entry which is preliminary data.</text>
</comment>
<dbReference type="FunFam" id="3.30.70.270:FF:000001">
    <property type="entry name" value="Diguanylate cyclase domain protein"/>
    <property type="match status" value="1"/>
</dbReference>
<dbReference type="Gene3D" id="3.30.70.270">
    <property type="match status" value="1"/>
</dbReference>
<feature type="transmembrane region" description="Helical" evidence="3">
    <location>
        <begin position="159"/>
        <end position="179"/>
    </location>
</feature>
<dbReference type="GO" id="GO:0043709">
    <property type="term" value="P:cell adhesion involved in single-species biofilm formation"/>
    <property type="evidence" value="ECO:0007669"/>
    <property type="project" value="TreeGrafter"/>
</dbReference>
<dbReference type="PANTHER" id="PTHR45138:SF9">
    <property type="entry name" value="DIGUANYLATE CYCLASE DGCM-RELATED"/>
    <property type="match status" value="1"/>
</dbReference>
<dbReference type="Pfam" id="PF17158">
    <property type="entry name" value="MASE4"/>
    <property type="match status" value="1"/>
</dbReference>
<dbReference type="SUPFAM" id="SSF55073">
    <property type="entry name" value="Nucleotide cyclase"/>
    <property type="match status" value="1"/>
</dbReference>
<accession>A0A2N3PTY0</accession>
<organism evidence="5 6">
    <name type="scientific">Telmatospirillum siberiense</name>
    <dbReference type="NCBI Taxonomy" id="382514"/>
    <lineage>
        <taxon>Bacteria</taxon>
        <taxon>Pseudomonadati</taxon>
        <taxon>Pseudomonadota</taxon>
        <taxon>Alphaproteobacteria</taxon>
        <taxon>Rhodospirillales</taxon>
        <taxon>Rhodospirillaceae</taxon>
        <taxon>Telmatospirillum</taxon>
    </lineage>
</organism>
<dbReference type="GO" id="GO:1902201">
    <property type="term" value="P:negative regulation of bacterial-type flagellum-dependent cell motility"/>
    <property type="evidence" value="ECO:0007669"/>
    <property type="project" value="TreeGrafter"/>
</dbReference>
<dbReference type="InterPro" id="IPR043128">
    <property type="entry name" value="Rev_trsase/Diguanyl_cyclase"/>
</dbReference>
<protein>
    <recommendedName>
        <fullName evidence="1">diguanylate cyclase</fullName>
        <ecNumber evidence="1">2.7.7.65</ecNumber>
    </recommendedName>
</protein>
<dbReference type="InterPro" id="IPR050469">
    <property type="entry name" value="Diguanylate_Cyclase"/>
</dbReference>
<evidence type="ECO:0000313" key="5">
    <source>
        <dbReference type="EMBL" id="PKU23846.1"/>
    </source>
</evidence>
<dbReference type="PROSITE" id="PS50887">
    <property type="entry name" value="GGDEF"/>
    <property type="match status" value="1"/>
</dbReference>
<evidence type="ECO:0000256" key="2">
    <source>
        <dbReference type="ARBA" id="ARBA00034247"/>
    </source>
</evidence>
<feature type="transmembrane region" description="Helical" evidence="3">
    <location>
        <begin position="61"/>
        <end position="79"/>
    </location>
</feature>
<dbReference type="AlphaFoldDB" id="A0A2N3PTY0"/>
<name>A0A2N3PTY0_9PROT</name>
<dbReference type="Proteomes" id="UP000233293">
    <property type="component" value="Unassembled WGS sequence"/>
</dbReference>
<dbReference type="GO" id="GO:0052621">
    <property type="term" value="F:diguanylate cyclase activity"/>
    <property type="evidence" value="ECO:0007669"/>
    <property type="project" value="UniProtKB-EC"/>
</dbReference>
<dbReference type="CDD" id="cd01949">
    <property type="entry name" value="GGDEF"/>
    <property type="match status" value="1"/>
</dbReference>
<dbReference type="EC" id="2.7.7.65" evidence="1"/>
<gene>
    <name evidence="5" type="ORF">CWS72_14290</name>
</gene>